<dbReference type="GO" id="GO:0003700">
    <property type="term" value="F:DNA-binding transcription factor activity"/>
    <property type="evidence" value="ECO:0007669"/>
    <property type="project" value="InterPro"/>
</dbReference>
<proteinExistence type="predicted"/>
<organism evidence="2 4">
    <name type="scientific">Candidatus Sysuiplasma superficiale</name>
    <dbReference type="NCBI Taxonomy" id="2823368"/>
    <lineage>
        <taxon>Archaea</taxon>
        <taxon>Methanobacteriati</taxon>
        <taxon>Thermoplasmatota</taxon>
        <taxon>Thermoplasmata</taxon>
        <taxon>Candidatus Sysuiplasmatales</taxon>
        <taxon>Candidatus Sysuiplasmataceae</taxon>
        <taxon>Candidatus Sysuiplasma</taxon>
    </lineage>
</organism>
<dbReference type="AlphaFoldDB" id="A0A8J8CAW4"/>
<dbReference type="Proteomes" id="UP000750197">
    <property type="component" value="Unassembled WGS sequence"/>
</dbReference>
<gene>
    <name evidence="2" type="ORF">J9259_04825</name>
    <name evidence="3" type="ORF">KIY12_01310</name>
</gene>
<dbReference type="PANTHER" id="PTHR36216">
    <property type="entry name" value="TRANSCRIPTIONAL REGULATOR, TRMB"/>
    <property type="match status" value="1"/>
</dbReference>
<dbReference type="EMBL" id="JAHEAC010000005">
    <property type="protein sequence ID" value="MBX8643358.1"/>
    <property type="molecule type" value="Genomic_DNA"/>
</dbReference>
<feature type="domain" description="HTH arsR-type" evidence="1">
    <location>
        <begin position="84"/>
        <end position="161"/>
    </location>
</feature>
<feature type="domain" description="HTH arsR-type" evidence="1">
    <location>
        <begin position="3"/>
        <end position="82"/>
    </location>
</feature>
<dbReference type="InterPro" id="IPR011991">
    <property type="entry name" value="ArsR-like_HTH"/>
</dbReference>
<dbReference type="CDD" id="cd00090">
    <property type="entry name" value="HTH_ARSR"/>
    <property type="match status" value="2"/>
</dbReference>
<comment type="caution">
    <text evidence="2">The sequence shown here is derived from an EMBL/GenBank/DDBJ whole genome shotgun (WGS) entry which is preliminary data.</text>
</comment>
<dbReference type="Gene3D" id="1.10.10.10">
    <property type="entry name" value="Winged helix-like DNA-binding domain superfamily/Winged helix DNA-binding domain"/>
    <property type="match status" value="2"/>
</dbReference>
<sequence>MDEILELQTRKRIYDEVCNFPGLHLRELSRQLNESVPLIDYHLNFLEKHGIVTAINDGQFKRYYPRDPVGSGIKTDTLSAEEKRMVALLRQKIPLQIILFLLKNGSAQHKDMLPMMNVSASTLSHHLNKLVRRGIVTKTESGKERGYRLANETQMARLLLHYQPPPGTIVDSFIEIWEELRQ</sequence>
<protein>
    <submittedName>
        <fullName evidence="2">ArsR family transcriptional regulator</fullName>
    </submittedName>
</protein>
<dbReference type="InterPro" id="IPR036388">
    <property type="entry name" value="WH-like_DNA-bd_sf"/>
</dbReference>
<evidence type="ECO:0000313" key="3">
    <source>
        <dbReference type="EMBL" id="MBX8643358.1"/>
    </source>
</evidence>
<dbReference type="PANTHER" id="PTHR36216:SF1">
    <property type="entry name" value="HTH ARSR-TYPE DOMAIN-CONTAINING PROTEIN"/>
    <property type="match status" value="1"/>
</dbReference>
<evidence type="ECO:0000313" key="2">
    <source>
        <dbReference type="EMBL" id="MBX8631828.1"/>
    </source>
</evidence>
<evidence type="ECO:0000259" key="1">
    <source>
        <dbReference type="SMART" id="SM00418"/>
    </source>
</evidence>
<name>A0A8J8CAW4_9ARCH</name>
<evidence type="ECO:0000313" key="4">
    <source>
        <dbReference type="Proteomes" id="UP000716004"/>
    </source>
</evidence>
<dbReference type="Pfam" id="PF01022">
    <property type="entry name" value="HTH_5"/>
    <property type="match status" value="2"/>
</dbReference>
<dbReference type="SUPFAM" id="SSF46785">
    <property type="entry name" value="Winged helix' DNA-binding domain"/>
    <property type="match status" value="2"/>
</dbReference>
<dbReference type="EMBL" id="JAGVSJ010000009">
    <property type="protein sequence ID" value="MBX8631828.1"/>
    <property type="molecule type" value="Genomic_DNA"/>
</dbReference>
<dbReference type="InterPro" id="IPR036390">
    <property type="entry name" value="WH_DNA-bd_sf"/>
</dbReference>
<dbReference type="Proteomes" id="UP000716004">
    <property type="component" value="Unassembled WGS sequence"/>
</dbReference>
<dbReference type="SMART" id="SM00418">
    <property type="entry name" value="HTH_ARSR"/>
    <property type="match status" value="2"/>
</dbReference>
<dbReference type="InterPro" id="IPR001845">
    <property type="entry name" value="HTH_ArsR_DNA-bd_dom"/>
</dbReference>
<accession>A0A8J8CAW4</accession>
<reference evidence="2" key="1">
    <citation type="submission" date="2021-04" db="EMBL/GenBank/DDBJ databases">
        <title>Genomic insights into ecological role and evolution of a novel Thermoplasmata order Candidatus Sysuiplasmatales.</title>
        <authorList>
            <person name="Yuan Y."/>
        </authorList>
    </citation>
    <scope>NUCLEOTIDE SEQUENCE</scope>
    <source>
        <strain evidence="3">TUT19-bin139</strain>
        <strain evidence="2">YP2-bin.285</strain>
    </source>
</reference>